<dbReference type="InterPro" id="IPR001525">
    <property type="entry name" value="C5_MeTfrase"/>
</dbReference>
<evidence type="ECO:0000256" key="1">
    <source>
        <dbReference type="ARBA" id="ARBA00011975"/>
    </source>
</evidence>
<evidence type="ECO:0000256" key="4">
    <source>
        <dbReference type="ARBA" id="ARBA00022691"/>
    </source>
</evidence>
<keyword evidence="3" id="KW-0808">Transferase</keyword>
<gene>
    <name evidence="5" type="ORF">METZ01_LOCUS390558</name>
</gene>
<dbReference type="InterPro" id="IPR018117">
    <property type="entry name" value="C5_DNA_meth_AS"/>
</dbReference>
<evidence type="ECO:0000256" key="3">
    <source>
        <dbReference type="ARBA" id="ARBA00022679"/>
    </source>
</evidence>
<dbReference type="InterPro" id="IPR050390">
    <property type="entry name" value="C5-Methyltransferase"/>
</dbReference>
<dbReference type="EC" id="2.1.1.37" evidence="1"/>
<feature type="non-terminal residue" evidence="5">
    <location>
        <position position="186"/>
    </location>
</feature>
<dbReference type="EMBL" id="UINC01146775">
    <property type="protein sequence ID" value="SVD37704.1"/>
    <property type="molecule type" value="Genomic_DNA"/>
</dbReference>
<dbReference type="PRINTS" id="PR00105">
    <property type="entry name" value="C5METTRFRASE"/>
</dbReference>
<dbReference type="NCBIfam" id="TIGR00675">
    <property type="entry name" value="dcm"/>
    <property type="match status" value="1"/>
</dbReference>
<dbReference type="GO" id="GO:0003886">
    <property type="term" value="F:DNA (cytosine-5-)-methyltransferase activity"/>
    <property type="evidence" value="ECO:0007669"/>
    <property type="project" value="UniProtKB-EC"/>
</dbReference>
<dbReference type="PROSITE" id="PS00094">
    <property type="entry name" value="C5_MTASE_1"/>
    <property type="match status" value="1"/>
</dbReference>
<dbReference type="AlphaFoldDB" id="A0A382UTY6"/>
<keyword evidence="2" id="KW-0489">Methyltransferase</keyword>
<dbReference type="PANTHER" id="PTHR10629:SF52">
    <property type="entry name" value="DNA (CYTOSINE-5)-METHYLTRANSFERASE 1"/>
    <property type="match status" value="1"/>
</dbReference>
<name>A0A382UTY6_9ZZZZ</name>
<accession>A0A382UTY6</accession>
<reference evidence="5" key="1">
    <citation type="submission" date="2018-05" db="EMBL/GenBank/DDBJ databases">
        <authorList>
            <person name="Lanie J.A."/>
            <person name="Ng W.-L."/>
            <person name="Kazmierczak K.M."/>
            <person name="Andrzejewski T.M."/>
            <person name="Davidsen T.M."/>
            <person name="Wayne K.J."/>
            <person name="Tettelin H."/>
            <person name="Glass J.I."/>
            <person name="Rusch D."/>
            <person name="Podicherti R."/>
            <person name="Tsui H.-C.T."/>
            <person name="Winkler M.E."/>
        </authorList>
    </citation>
    <scope>NUCLEOTIDE SEQUENCE</scope>
</reference>
<evidence type="ECO:0000256" key="2">
    <source>
        <dbReference type="ARBA" id="ARBA00022603"/>
    </source>
</evidence>
<dbReference type="Gene3D" id="3.40.50.150">
    <property type="entry name" value="Vaccinia Virus protein VP39"/>
    <property type="match status" value="1"/>
</dbReference>
<dbReference type="GO" id="GO:0032259">
    <property type="term" value="P:methylation"/>
    <property type="evidence" value="ECO:0007669"/>
    <property type="project" value="UniProtKB-KW"/>
</dbReference>
<sequence>MAGPTPPKAIDLFAGPGGLSLGLVQSGFEVIGAIEMDPSAGETYRQNIGEHTLQNDITGFGPRDFRSYLEAEGLLEAGERLSLVAGGPPCPGFSLIGRSKISDLIKKGEYGDSVEHRHRFIDDPRNELFKEFVKYVDEFQPRYFVMENVSGMTSYQIDDDPIVEVIRGSFSGYKVDWRILNASDFG</sequence>
<dbReference type="SUPFAM" id="SSF53335">
    <property type="entry name" value="S-adenosyl-L-methionine-dependent methyltransferases"/>
    <property type="match status" value="1"/>
</dbReference>
<organism evidence="5">
    <name type="scientific">marine metagenome</name>
    <dbReference type="NCBI Taxonomy" id="408172"/>
    <lineage>
        <taxon>unclassified sequences</taxon>
        <taxon>metagenomes</taxon>
        <taxon>ecological metagenomes</taxon>
    </lineage>
</organism>
<proteinExistence type="predicted"/>
<dbReference type="InterPro" id="IPR029063">
    <property type="entry name" value="SAM-dependent_MTases_sf"/>
</dbReference>
<evidence type="ECO:0000313" key="5">
    <source>
        <dbReference type="EMBL" id="SVD37704.1"/>
    </source>
</evidence>
<dbReference type="PANTHER" id="PTHR10629">
    <property type="entry name" value="CYTOSINE-SPECIFIC METHYLTRANSFERASE"/>
    <property type="match status" value="1"/>
</dbReference>
<keyword evidence="4" id="KW-0949">S-adenosyl-L-methionine</keyword>
<protein>
    <recommendedName>
        <fullName evidence="1">DNA (cytosine-5-)-methyltransferase</fullName>
        <ecNumber evidence="1">2.1.1.37</ecNumber>
    </recommendedName>
</protein>
<dbReference type="PROSITE" id="PS51679">
    <property type="entry name" value="SAM_MT_C5"/>
    <property type="match status" value="1"/>
</dbReference>
<dbReference type="Pfam" id="PF00145">
    <property type="entry name" value="DNA_methylase"/>
    <property type="match status" value="1"/>
</dbReference>